<proteinExistence type="predicted"/>
<dbReference type="Proteomes" id="UP001259572">
    <property type="component" value="Unassembled WGS sequence"/>
</dbReference>
<accession>A0ABU3Q5I4</accession>
<keyword evidence="2" id="KW-0732">Signal</keyword>
<reference evidence="3 4" key="1">
    <citation type="submission" date="2023-05" db="EMBL/GenBank/DDBJ databases">
        <authorList>
            <person name="Guo Y."/>
        </authorList>
    </citation>
    <scope>NUCLEOTIDE SEQUENCE [LARGE SCALE GENOMIC DNA]</scope>
    <source>
        <strain evidence="3 4">GR2756</strain>
    </source>
</reference>
<evidence type="ECO:0000256" key="2">
    <source>
        <dbReference type="SAM" id="SignalP"/>
    </source>
</evidence>
<gene>
    <name evidence="3" type="ORF">RQX22_04420</name>
</gene>
<sequence>MRGLLIAASLMIFAATPAAAQYVHPADEEILRSLPDPGEIDAMGDAIGRTTDALMDVDLGPVVDAVDPARRYNRGHRGDTLGDIATRNDPYARARIQADIGAATAGISAMIEQIAVLAPALRRSIEDSRIRMEEAMRESRYRSRYRERGPYDDEPSYEGPDDWDR</sequence>
<name>A0ABU3Q5I4_9SPHN</name>
<feature type="signal peptide" evidence="2">
    <location>
        <begin position="1"/>
        <end position="20"/>
    </location>
</feature>
<feature type="compositionally biased region" description="Acidic residues" evidence="1">
    <location>
        <begin position="152"/>
        <end position="165"/>
    </location>
</feature>
<feature type="region of interest" description="Disordered" evidence="1">
    <location>
        <begin position="136"/>
        <end position="165"/>
    </location>
</feature>
<evidence type="ECO:0000313" key="3">
    <source>
        <dbReference type="EMBL" id="MDT9598195.1"/>
    </source>
</evidence>
<comment type="caution">
    <text evidence="3">The sequence shown here is derived from an EMBL/GenBank/DDBJ whole genome shotgun (WGS) entry which is preliminary data.</text>
</comment>
<evidence type="ECO:0000256" key="1">
    <source>
        <dbReference type="SAM" id="MobiDB-lite"/>
    </source>
</evidence>
<evidence type="ECO:0008006" key="5">
    <source>
        <dbReference type="Google" id="ProtNLM"/>
    </source>
</evidence>
<feature type="compositionally biased region" description="Basic and acidic residues" evidence="1">
    <location>
        <begin position="136"/>
        <end position="151"/>
    </location>
</feature>
<protein>
    <recommendedName>
        <fullName evidence="5">LTXXQ motif family protein</fullName>
    </recommendedName>
</protein>
<feature type="chain" id="PRO_5045411598" description="LTXXQ motif family protein" evidence="2">
    <location>
        <begin position="21"/>
        <end position="165"/>
    </location>
</feature>
<keyword evidence="4" id="KW-1185">Reference proteome</keyword>
<organism evidence="3 4">
    <name type="scientific">Sphingosinicella rhizophila</name>
    <dbReference type="NCBI Taxonomy" id="3050082"/>
    <lineage>
        <taxon>Bacteria</taxon>
        <taxon>Pseudomonadati</taxon>
        <taxon>Pseudomonadota</taxon>
        <taxon>Alphaproteobacteria</taxon>
        <taxon>Sphingomonadales</taxon>
        <taxon>Sphingosinicellaceae</taxon>
        <taxon>Sphingosinicella</taxon>
    </lineage>
</organism>
<dbReference type="RefSeq" id="WP_315724023.1">
    <property type="nucleotide sequence ID" value="NZ_JAVUPU010000002.1"/>
</dbReference>
<dbReference type="EMBL" id="JAVUPU010000002">
    <property type="protein sequence ID" value="MDT9598195.1"/>
    <property type="molecule type" value="Genomic_DNA"/>
</dbReference>
<evidence type="ECO:0000313" key="4">
    <source>
        <dbReference type="Proteomes" id="UP001259572"/>
    </source>
</evidence>